<comment type="caution">
    <text evidence="2">The sequence shown here is derived from an EMBL/GenBank/DDBJ whole genome shotgun (WGS) entry which is preliminary data.</text>
</comment>
<protein>
    <submittedName>
        <fullName evidence="2">Uncharacterized protein</fullName>
    </submittedName>
</protein>
<sequence>MTLGPLPARHPGDSGLPGPSPLSRAASPAAYLREPGHARSRRSAAAVVERTGYGHIRRVPSPGDGAPGRPRIAALAPRASGHAPQSPASWPVRGPAESGREVFPPQARSVLTPAI</sequence>
<organism evidence="2 3">
    <name type="scientific">Microtus ochrogaster</name>
    <name type="common">Prairie vole</name>
    <dbReference type="NCBI Taxonomy" id="79684"/>
    <lineage>
        <taxon>Eukaryota</taxon>
        <taxon>Metazoa</taxon>
        <taxon>Chordata</taxon>
        <taxon>Craniata</taxon>
        <taxon>Vertebrata</taxon>
        <taxon>Euteleostomi</taxon>
        <taxon>Mammalia</taxon>
        <taxon>Eutheria</taxon>
        <taxon>Euarchontoglires</taxon>
        <taxon>Glires</taxon>
        <taxon>Rodentia</taxon>
        <taxon>Myomorpha</taxon>
        <taxon>Muroidea</taxon>
        <taxon>Cricetidae</taxon>
        <taxon>Arvicolinae</taxon>
        <taxon>Microtus</taxon>
    </lineage>
</organism>
<dbReference type="EMBL" id="JAATJU010003600">
    <property type="protein sequence ID" value="KAH0519684.1"/>
    <property type="molecule type" value="Genomic_DNA"/>
</dbReference>
<name>A0A8J6L433_MICOH</name>
<evidence type="ECO:0000313" key="2">
    <source>
        <dbReference type="EMBL" id="KAH0519684.1"/>
    </source>
</evidence>
<evidence type="ECO:0000313" key="3">
    <source>
        <dbReference type="Proteomes" id="UP000710432"/>
    </source>
</evidence>
<proteinExistence type="predicted"/>
<dbReference type="AlphaFoldDB" id="A0A8J6L433"/>
<feature type="compositionally biased region" description="Low complexity" evidence="1">
    <location>
        <begin position="13"/>
        <end position="32"/>
    </location>
</feature>
<dbReference type="Proteomes" id="UP000710432">
    <property type="component" value="Unassembled WGS sequence"/>
</dbReference>
<accession>A0A8J6L433</accession>
<gene>
    <name evidence="2" type="ORF">LTLLF_110575</name>
</gene>
<reference evidence="2" key="1">
    <citation type="submission" date="2020-03" db="EMBL/GenBank/DDBJ databases">
        <title>Studies in the Genomics of Life Span.</title>
        <authorList>
            <person name="Glass D."/>
        </authorList>
    </citation>
    <scope>NUCLEOTIDE SEQUENCE</scope>
    <source>
        <strain evidence="2">LTLLF</strain>
        <tissue evidence="2">Muscle</tissue>
    </source>
</reference>
<feature type="region of interest" description="Disordered" evidence="1">
    <location>
        <begin position="1"/>
        <end position="115"/>
    </location>
</feature>
<evidence type="ECO:0000256" key="1">
    <source>
        <dbReference type="SAM" id="MobiDB-lite"/>
    </source>
</evidence>